<sequence>MFKLSEINVRRDKFTLPNGMVVTSFYRPCTPIYLEMSFIAGSRYDPVGKEGLAHFLEHLLVSGTKRFPSKDLLSGFIEDLGGSISARTGIDTISIRLSLGDEDDLRTGIYLLSEILFNSLFDKGTIEIERSVIQRELEMKRSSPGRMLHDINRELVFQGTSISRPILGTTETIKSINKDDISNYFSDSVCGSNGSITVSGGVDAQELEHLLKNKLLLPRGERREIGSNLPISRNRIRDCMYFDNNSLEVMLSFRTVGILHNDAISLSILSGILGGGRSGSLKKKLRYELGIAYSVNVLSFAGVDNGFFSMSCPISKENLQQTLDVICEELKRIIDKGPTDDELRLTKNRIIKSMKIHMQTSQNWVELHDYRDLFCPDLNWTVETLLEDIEVVTAEEIKKVARRYFATDAWYLAMVGPVNNELTRQVNVNLVNSND</sequence>
<dbReference type="GO" id="GO:0046872">
    <property type="term" value="F:metal ion binding"/>
    <property type="evidence" value="ECO:0007669"/>
    <property type="project" value="InterPro"/>
</dbReference>
<accession>A0A7X9E779</accession>
<organism evidence="4 5">
    <name type="scientific">candidate division WWE3 bacterium</name>
    <dbReference type="NCBI Taxonomy" id="2053526"/>
    <lineage>
        <taxon>Bacteria</taxon>
        <taxon>Katanobacteria</taxon>
    </lineage>
</organism>
<evidence type="ECO:0000256" key="1">
    <source>
        <dbReference type="ARBA" id="ARBA00007261"/>
    </source>
</evidence>
<proteinExistence type="inferred from homology"/>
<comment type="caution">
    <text evidence="4">The sequence shown here is derived from an EMBL/GenBank/DDBJ whole genome shotgun (WGS) entry which is preliminary data.</text>
</comment>
<dbReference type="Proteomes" id="UP000590542">
    <property type="component" value="Unassembled WGS sequence"/>
</dbReference>
<gene>
    <name evidence="4" type="ORF">GYA37_01760</name>
</gene>
<protein>
    <submittedName>
        <fullName evidence="4">Insulinase family protein</fullName>
    </submittedName>
</protein>
<dbReference type="InterPro" id="IPR011765">
    <property type="entry name" value="Pept_M16_N"/>
</dbReference>
<evidence type="ECO:0000313" key="5">
    <source>
        <dbReference type="Proteomes" id="UP000590542"/>
    </source>
</evidence>
<dbReference type="SUPFAM" id="SSF63411">
    <property type="entry name" value="LuxS/MPP-like metallohydrolase"/>
    <property type="match status" value="2"/>
</dbReference>
<dbReference type="Gene3D" id="3.30.830.10">
    <property type="entry name" value="Metalloenzyme, LuxS/M16 peptidase-like"/>
    <property type="match status" value="2"/>
</dbReference>
<evidence type="ECO:0000313" key="4">
    <source>
        <dbReference type="EMBL" id="NMB91556.1"/>
    </source>
</evidence>
<dbReference type="AlphaFoldDB" id="A0A7X9E779"/>
<feature type="domain" description="Peptidase M16 N-terminal" evidence="2">
    <location>
        <begin position="36"/>
        <end position="169"/>
    </location>
</feature>
<dbReference type="PANTHER" id="PTHR11851">
    <property type="entry name" value="METALLOPROTEASE"/>
    <property type="match status" value="1"/>
</dbReference>
<dbReference type="PANTHER" id="PTHR11851:SF49">
    <property type="entry name" value="MITOCHONDRIAL-PROCESSING PEPTIDASE SUBUNIT ALPHA"/>
    <property type="match status" value="1"/>
</dbReference>
<dbReference type="InterPro" id="IPR050361">
    <property type="entry name" value="MPP/UQCRC_Complex"/>
</dbReference>
<dbReference type="InterPro" id="IPR011249">
    <property type="entry name" value="Metalloenz_LuxS/M16"/>
</dbReference>
<dbReference type="Pfam" id="PF05193">
    <property type="entry name" value="Peptidase_M16_C"/>
    <property type="match status" value="1"/>
</dbReference>
<dbReference type="InterPro" id="IPR007863">
    <property type="entry name" value="Peptidase_M16_C"/>
</dbReference>
<comment type="similarity">
    <text evidence="1">Belongs to the peptidase M16 family.</text>
</comment>
<dbReference type="EMBL" id="JAAZNV010000006">
    <property type="protein sequence ID" value="NMB91556.1"/>
    <property type="molecule type" value="Genomic_DNA"/>
</dbReference>
<reference evidence="4 5" key="1">
    <citation type="journal article" date="2020" name="Biotechnol. Biofuels">
        <title>New insights from the biogas microbiome by comprehensive genome-resolved metagenomics of nearly 1600 species originating from multiple anaerobic digesters.</title>
        <authorList>
            <person name="Campanaro S."/>
            <person name="Treu L."/>
            <person name="Rodriguez-R L.M."/>
            <person name="Kovalovszki A."/>
            <person name="Ziels R.M."/>
            <person name="Maus I."/>
            <person name="Zhu X."/>
            <person name="Kougias P.G."/>
            <person name="Basile A."/>
            <person name="Luo G."/>
            <person name="Schluter A."/>
            <person name="Konstantinidis K.T."/>
            <person name="Angelidaki I."/>
        </authorList>
    </citation>
    <scope>NUCLEOTIDE SEQUENCE [LARGE SCALE GENOMIC DNA]</scope>
    <source>
        <strain evidence="4">AS27yjCOA_202</strain>
    </source>
</reference>
<dbReference type="Pfam" id="PF00675">
    <property type="entry name" value="Peptidase_M16"/>
    <property type="match status" value="1"/>
</dbReference>
<name>A0A7X9E779_UNCKA</name>
<feature type="domain" description="Peptidase M16 C-terminal" evidence="3">
    <location>
        <begin position="175"/>
        <end position="349"/>
    </location>
</feature>
<evidence type="ECO:0000259" key="3">
    <source>
        <dbReference type="Pfam" id="PF05193"/>
    </source>
</evidence>
<evidence type="ECO:0000259" key="2">
    <source>
        <dbReference type="Pfam" id="PF00675"/>
    </source>
</evidence>